<dbReference type="AlphaFoldDB" id="A0A640TR63"/>
<dbReference type="EMBL" id="CP114203">
    <property type="protein sequence ID" value="WAU07685.1"/>
    <property type="molecule type" value="Genomic_DNA"/>
</dbReference>
<dbReference type="EMBL" id="BLIP01000002">
    <property type="protein sequence ID" value="GFE26107.1"/>
    <property type="molecule type" value="Genomic_DNA"/>
</dbReference>
<proteinExistence type="predicted"/>
<sequence>MTRGTGGGAARAGTAARGVRRPGAAVTAGPVGLTARLEGRHGPRAFGRGAVAV</sequence>
<feature type="compositionally biased region" description="Low complexity" evidence="1">
    <location>
        <begin position="11"/>
        <end position="29"/>
    </location>
</feature>
<evidence type="ECO:0000313" key="2">
    <source>
        <dbReference type="EMBL" id="GFE26107.1"/>
    </source>
</evidence>
<protein>
    <submittedName>
        <fullName evidence="2">Uncharacterized protein</fullName>
    </submittedName>
</protein>
<feature type="compositionally biased region" description="Gly residues" evidence="1">
    <location>
        <begin position="1"/>
        <end position="10"/>
    </location>
</feature>
<dbReference type="Proteomes" id="UP001210169">
    <property type="component" value="Chromosome"/>
</dbReference>
<name>A0A640TR63_STRNI</name>
<accession>A0A640TR63</accession>
<reference evidence="3 5" key="2">
    <citation type="submission" date="2022-12" db="EMBL/GenBank/DDBJ databases">
        <authorList>
            <person name="Ruckert C."/>
            <person name="Busche T."/>
            <person name="Kalinowski J."/>
            <person name="Wittmann C."/>
        </authorList>
    </citation>
    <scope>NUCLEOTIDE SEQUENCE [LARGE SCALE GENOMIC DNA]</scope>
    <source>
        <strain evidence="3 5">DSM 40276</strain>
    </source>
</reference>
<organism evidence="2 4">
    <name type="scientific">Streptomyces nigrescens</name>
    <dbReference type="NCBI Taxonomy" id="1920"/>
    <lineage>
        <taxon>Bacteria</taxon>
        <taxon>Bacillati</taxon>
        <taxon>Actinomycetota</taxon>
        <taxon>Actinomycetes</taxon>
        <taxon>Kitasatosporales</taxon>
        <taxon>Streptomycetaceae</taxon>
        <taxon>Streptomyces</taxon>
    </lineage>
</organism>
<evidence type="ECO:0000313" key="4">
    <source>
        <dbReference type="Proteomes" id="UP000429552"/>
    </source>
</evidence>
<evidence type="ECO:0000313" key="5">
    <source>
        <dbReference type="Proteomes" id="UP001210169"/>
    </source>
</evidence>
<gene>
    <name evidence="2" type="ORF">Sliba_65600</name>
    <name evidence="3" type="ORF">STRNI_006313</name>
</gene>
<evidence type="ECO:0000313" key="3">
    <source>
        <dbReference type="EMBL" id="WAU07685.1"/>
    </source>
</evidence>
<evidence type="ECO:0000256" key="1">
    <source>
        <dbReference type="SAM" id="MobiDB-lite"/>
    </source>
</evidence>
<reference evidence="2 4" key="1">
    <citation type="submission" date="2019-12" db="EMBL/GenBank/DDBJ databases">
        <title>Whole genome shotgun sequence of Streptomyces libani subsp. libani NBRC 13452.</title>
        <authorList>
            <person name="Ichikawa N."/>
            <person name="Kimura A."/>
            <person name="Kitahashi Y."/>
            <person name="Komaki H."/>
            <person name="Tamura T."/>
        </authorList>
    </citation>
    <scope>NUCLEOTIDE SEQUENCE [LARGE SCALE GENOMIC DNA]</scope>
    <source>
        <strain evidence="2 4">NBRC 13452</strain>
    </source>
</reference>
<dbReference type="RefSeq" id="WP_229838569.1">
    <property type="nucleotide sequence ID" value="NZ_BLIP01000002.1"/>
</dbReference>
<feature type="region of interest" description="Disordered" evidence="1">
    <location>
        <begin position="1"/>
        <end position="30"/>
    </location>
</feature>
<keyword evidence="5" id="KW-1185">Reference proteome</keyword>
<dbReference type="Proteomes" id="UP000429552">
    <property type="component" value="Unassembled WGS sequence"/>
</dbReference>
<dbReference type="GeneID" id="301335462"/>